<organism evidence="6 7">
    <name type="scientific">Kibdelosporangium lantanae</name>
    <dbReference type="NCBI Taxonomy" id="1497396"/>
    <lineage>
        <taxon>Bacteria</taxon>
        <taxon>Bacillati</taxon>
        <taxon>Actinomycetota</taxon>
        <taxon>Actinomycetes</taxon>
        <taxon>Pseudonocardiales</taxon>
        <taxon>Pseudonocardiaceae</taxon>
        <taxon>Kibdelosporangium</taxon>
    </lineage>
</organism>
<dbReference type="SUPFAM" id="SSF161098">
    <property type="entry name" value="MetI-like"/>
    <property type="match status" value="1"/>
</dbReference>
<evidence type="ECO:0000313" key="7">
    <source>
        <dbReference type="Proteomes" id="UP001597045"/>
    </source>
</evidence>
<evidence type="ECO:0000256" key="5">
    <source>
        <dbReference type="SAM" id="Phobius"/>
    </source>
</evidence>
<dbReference type="EMBL" id="JBHTIS010004021">
    <property type="protein sequence ID" value="MFD1051966.1"/>
    <property type="molecule type" value="Genomic_DNA"/>
</dbReference>
<evidence type="ECO:0000256" key="2">
    <source>
        <dbReference type="ARBA" id="ARBA00022692"/>
    </source>
</evidence>
<keyword evidence="3 5" id="KW-1133">Transmembrane helix</keyword>
<evidence type="ECO:0000256" key="1">
    <source>
        <dbReference type="ARBA" id="ARBA00004141"/>
    </source>
</evidence>
<comment type="subcellular location">
    <subcellularLocation>
        <location evidence="1">Membrane</location>
        <topology evidence="1">Multi-pass membrane protein</topology>
    </subcellularLocation>
</comment>
<evidence type="ECO:0000256" key="4">
    <source>
        <dbReference type="ARBA" id="ARBA00023136"/>
    </source>
</evidence>
<gene>
    <name evidence="6" type="ORF">ACFQ1S_43590</name>
</gene>
<keyword evidence="7" id="KW-1185">Reference proteome</keyword>
<sequence>MNAFSWLGDPANWSGSTGVPTRILEHLQYTGLAVLLAAVIAIPIGAFVGHTGRGGFMIVGVSNGLRALPELGLLDAVGHRLDHAQLDRHQQDIFQCL</sequence>
<evidence type="ECO:0000256" key="3">
    <source>
        <dbReference type="ARBA" id="ARBA00022989"/>
    </source>
</evidence>
<dbReference type="Proteomes" id="UP001597045">
    <property type="component" value="Unassembled WGS sequence"/>
</dbReference>
<keyword evidence="2 5" id="KW-0812">Transmembrane</keyword>
<comment type="caution">
    <text evidence="6">The sequence shown here is derived from an EMBL/GenBank/DDBJ whole genome shotgun (WGS) entry which is preliminary data.</text>
</comment>
<reference evidence="7" key="1">
    <citation type="journal article" date="2019" name="Int. J. Syst. Evol. Microbiol.">
        <title>The Global Catalogue of Microorganisms (GCM) 10K type strain sequencing project: providing services to taxonomists for standard genome sequencing and annotation.</title>
        <authorList>
            <consortium name="The Broad Institute Genomics Platform"/>
            <consortium name="The Broad Institute Genome Sequencing Center for Infectious Disease"/>
            <person name="Wu L."/>
            <person name="Ma J."/>
        </authorList>
    </citation>
    <scope>NUCLEOTIDE SEQUENCE [LARGE SCALE GENOMIC DNA]</scope>
    <source>
        <strain evidence="7">JCM 31486</strain>
    </source>
</reference>
<evidence type="ECO:0000313" key="6">
    <source>
        <dbReference type="EMBL" id="MFD1051966.1"/>
    </source>
</evidence>
<feature type="non-terminal residue" evidence="6">
    <location>
        <position position="97"/>
    </location>
</feature>
<dbReference type="InterPro" id="IPR035906">
    <property type="entry name" value="MetI-like_sf"/>
</dbReference>
<evidence type="ECO:0008006" key="8">
    <source>
        <dbReference type="Google" id="ProtNLM"/>
    </source>
</evidence>
<feature type="transmembrane region" description="Helical" evidence="5">
    <location>
        <begin position="29"/>
        <end position="48"/>
    </location>
</feature>
<protein>
    <recommendedName>
        <fullName evidence="8">Peptide/nickel transport system permease protein</fullName>
    </recommendedName>
</protein>
<name>A0ABW3MN47_9PSEU</name>
<proteinExistence type="predicted"/>
<keyword evidence="4 5" id="KW-0472">Membrane</keyword>
<accession>A0ABW3MN47</accession>